<dbReference type="OrthoDB" id="4493164at2"/>
<evidence type="ECO:0000256" key="2">
    <source>
        <dbReference type="SAM" id="Phobius"/>
    </source>
</evidence>
<feature type="transmembrane region" description="Helical" evidence="2">
    <location>
        <begin position="108"/>
        <end position="137"/>
    </location>
</feature>
<feature type="transmembrane region" description="Helical" evidence="2">
    <location>
        <begin position="316"/>
        <end position="335"/>
    </location>
</feature>
<feature type="transmembrane region" description="Helical" evidence="2">
    <location>
        <begin position="157"/>
        <end position="178"/>
    </location>
</feature>
<comment type="caution">
    <text evidence="3">The sequence shown here is derived from an EMBL/GenBank/DDBJ whole genome shotgun (WGS) entry which is preliminary data.</text>
</comment>
<evidence type="ECO:0000313" key="4">
    <source>
        <dbReference type="Proteomes" id="UP000308349"/>
    </source>
</evidence>
<keyword evidence="2" id="KW-0472">Membrane</keyword>
<feature type="transmembrane region" description="Helical" evidence="2">
    <location>
        <begin position="379"/>
        <end position="399"/>
    </location>
</feature>
<sequence>MIGWDLAAWDIGRWRPSTVAARGRKWVGATRRRRWTVSLLGALFVLFVFPGLVGAVATAGTANLAASSSANSALSSLGVRDSSGVELADYMFVVNIGNSLFNPAKAAVGLVIGLIFAGWLVIVGAVLWLIGWVLSFVWLDLIGNVMKGVANSFTNEIATSIMLVTAVTIGAVIVGVFLARGLHAKATSQIVTMIGVAMLGPIFLADPLADILSSHGVLIQGRDLGLSIAAGLHGNAATNPDQLVASMNADAVDNFARKPLQVWNFGYVLDTVPGCKQAWSDGIRSGSGNTTRDLLENCGDGGYAYAMSSEPTVGQVGAGILILLSALIMMYFAAYMAVRIIWAALDAIYHGFMMIFGLAAGGFIYGPTQTFMARNAADALIAGARMAINTVFLSLYLLILGKVFEEAGGQVITVLVVGAIVQIVGVAQLGRLNNSLTRGNEWIAERFSSVMQGGRSGSGTGGGGGSGGSGMGLAGVTNSMGPGAALLAGMGAVSTINNSPVAAWLLGSVGPLNPAARRAERMRRTQIAGWTQSHMAGAYPASFLNRVQFAEAAREGLERHAAERIRGWNTTANTRTPDHLHIPSGVDTARGAAIAIQWAVEKGGAGEGDLLAALEMSGFTDQQIMMDAIGAHVYGERRTADEPAQAKPLAKVEALTRQFESNPTEANLYALEMAAVNLRTQRSGGVALTEAEERIASQYLADPDLWRIKELQRRHDGLMVDKNGKEFDNPYSTEESRISAGRILSWLDNGYAMNILRSVDRINETPLRDIQEGAARRQAHDSVRELRRQVGGARRLERHTHGEGATGTDVAPPRRRVP</sequence>
<gene>
    <name evidence="3" type="ORF">FEK35_10980</name>
</gene>
<feature type="transmembrane region" description="Helical" evidence="2">
    <location>
        <begin position="411"/>
        <end position="430"/>
    </location>
</feature>
<organism evidence="3 4">
    <name type="scientific">Nocardia cyriacigeorgica</name>
    <dbReference type="NCBI Taxonomy" id="135487"/>
    <lineage>
        <taxon>Bacteria</taxon>
        <taxon>Bacillati</taxon>
        <taxon>Actinomycetota</taxon>
        <taxon>Actinomycetes</taxon>
        <taxon>Mycobacteriales</taxon>
        <taxon>Nocardiaceae</taxon>
        <taxon>Nocardia</taxon>
    </lineage>
</organism>
<feature type="transmembrane region" description="Helical" evidence="2">
    <location>
        <begin position="347"/>
        <end position="367"/>
    </location>
</feature>
<proteinExistence type="predicted"/>
<name>A0A5R8PFL4_9NOCA</name>
<keyword evidence="2" id="KW-1133">Transmembrane helix</keyword>
<dbReference type="EMBL" id="VBUU01000008">
    <property type="protein sequence ID" value="TLG12431.1"/>
    <property type="molecule type" value="Genomic_DNA"/>
</dbReference>
<feature type="transmembrane region" description="Helical" evidence="2">
    <location>
        <begin position="39"/>
        <end position="62"/>
    </location>
</feature>
<keyword evidence="2" id="KW-0812">Transmembrane</keyword>
<feature type="region of interest" description="Disordered" evidence="1">
    <location>
        <begin position="773"/>
        <end position="818"/>
    </location>
</feature>
<feature type="transmembrane region" description="Helical" evidence="2">
    <location>
        <begin position="190"/>
        <end position="209"/>
    </location>
</feature>
<dbReference type="RefSeq" id="WP_138456127.1">
    <property type="nucleotide sequence ID" value="NZ_VBUU01000008.1"/>
</dbReference>
<dbReference type="AlphaFoldDB" id="A0A5R8PFL4"/>
<evidence type="ECO:0000313" key="3">
    <source>
        <dbReference type="EMBL" id="TLG12431.1"/>
    </source>
</evidence>
<accession>A0A5R8PFL4</accession>
<protein>
    <submittedName>
        <fullName evidence="3">Uncharacterized protein</fullName>
    </submittedName>
</protein>
<evidence type="ECO:0000256" key="1">
    <source>
        <dbReference type="SAM" id="MobiDB-lite"/>
    </source>
</evidence>
<dbReference type="Proteomes" id="UP000308349">
    <property type="component" value="Unassembled WGS sequence"/>
</dbReference>
<reference evidence="3 4" key="1">
    <citation type="submission" date="2019-05" db="EMBL/GenBank/DDBJ databases">
        <title>Genomes sequences of two Nocardia cyriacigeorgica environmental isolates, type strains Nocardia asteroides ATCC 19247 and Nocardia cyriacigeorgica DSM 44484.</title>
        <authorList>
            <person name="Vautrin F."/>
            <person name="Bergeron E."/>
            <person name="Dubost A."/>
            <person name="Abrouk D."/>
            <person name="Rodriguez Nava V."/>
            <person name="Pujic P."/>
        </authorList>
    </citation>
    <scope>NUCLEOTIDE SEQUENCE [LARGE SCALE GENOMIC DNA]</scope>
    <source>
        <strain evidence="3 4">EML 1456</strain>
    </source>
</reference>
<feature type="compositionally biased region" description="Basic and acidic residues" evidence="1">
    <location>
        <begin position="773"/>
        <end position="788"/>
    </location>
</feature>